<dbReference type="Gene3D" id="3.90.180.10">
    <property type="entry name" value="Medium-chain alcohol dehydrogenases, catalytic domain"/>
    <property type="match status" value="1"/>
</dbReference>
<dbReference type="RefSeq" id="WP_167072271.1">
    <property type="nucleotide sequence ID" value="NZ_JAAOZC010000002.1"/>
</dbReference>
<evidence type="ECO:0000259" key="3">
    <source>
        <dbReference type="SMART" id="SM00829"/>
    </source>
</evidence>
<sequence length="325" mass="33677">MNDYRLIIRATGGPEVIERESVGALTPGKGEAVVRHHAVGLNFIDTYQRSGLYPQPLPSGLGSEAAGVVEAVGEGVTLVAPGDRVAYARGRLGAYATVRTIGAEHLVKLPDAIRFEVAAGVMLKGLTADMLVGEIGEAKAGQHVLVHAAAGGMGSILVQWLKALGCIVIAHAGSAEKAAKAKALGADHAFACPLDQLAEKVRSLTDGRGVDLVLDGVGKESWAASLASTAKRGLIASYGNASGPVPPIAPLELSRAGSLFLTRPTLFDYVDTRERLEAAAARLFARIIDGSVTVEIGQTFPLADAAEAHRALEGRRTNGSTVLVP</sequence>
<protein>
    <submittedName>
        <fullName evidence="4">NADPH2:quinone reductase</fullName>
        <ecNumber evidence="4">1.6.5.5</ecNumber>
    </submittedName>
</protein>
<dbReference type="SMART" id="SM00829">
    <property type="entry name" value="PKS_ER"/>
    <property type="match status" value="1"/>
</dbReference>
<name>A0ABX0TUF6_9SPHN</name>
<dbReference type="InterPro" id="IPR011032">
    <property type="entry name" value="GroES-like_sf"/>
</dbReference>
<dbReference type="EC" id="1.6.5.5" evidence="4"/>
<dbReference type="InterPro" id="IPR002364">
    <property type="entry name" value="Quin_OxRdtase/zeta-crystal_CS"/>
</dbReference>
<dbReference type="InterPro" id="IPR013154">
    <property type="entry name" value="ADH-like_N"/>
</dbReference>
<evidence type="ECO:0000256" key="1">
    <source>
        <dbReference type="ARBA" id="ARBA00022857"/>
    </source>
</evidence>
<dbReference type="Pfam" id="PF00107">
    <property type="entry name" value="ADH_zinc_N"/>
    <property type="match status" value="1"/>
</dbReference>
<dbReference type="InterPro" id="IPR020843">
    <property type="entry name" value="ER"/>
</dbReference>
<comment type="caution">
    <text evidence="4">The sequence shown here is derived from an EMBL/GenBank/DDBJ whole genome shotgun (WGS) entry which is preliminary data.</text>
</comment>
<dbReference type="InterPro" id="IPR047618">
    <property type="entry name" value="QOR-like"/>
</dbReference>
<evidence type="ECO:0000313" key="4">
    <source>
        <dbReference type="EMBL" id="NIJ07405.1"/>
    </source>
</evidence>
<dbReference type="EMBL" id="JAAOZC010000002">
    <property type="protein sequence ID" value="NIJ07405.1"/>
    <property type="molecule type" value="Genomic_DNA"/>
</dbReference>
<dbReference type="PROSITE" id="PS01162">
    <property type="entry name" value="QOR_ZETA_CRYSTAL"/>
    <property type="match status" value="1"/>
</dbReference>
<dbReference type="InterPro" id="IPR013149">
    <property type="entry name" value="ADH-like_C"/>
</dbReference>
<dbReference type="InterPro" id="IPR036291">
    <property type="entry name" value="NAD(P)-bd_dom_sf"/>
</dbReference>
<dbReference type="CDD" id="cd05286">
    <property type="entry name" value="QOR2"/>
    <property type="match status" value="1"/>
</dbReference>
<evidence type="ECO:0000256" key="2">
    <source>
        <dbReference type="ARBA" id="ARBA00023002"/>
    </source>
</evidence>
<dbReference type="GO" id="GO:0003960">
    <property type="term" value="F:quinone reductase (NADPH) activity"/>
    <property type="evidence" value="ECO:0007669"/>
    <property type="project" value="UniProtKB-EC"/>
</dbReference>
<feature type="domain" description="Enoyl reductase (ER)" evidence="3">
    <location>
        <begin position="12"/>
        <end position="323"/>
    </location>
</feature>
<evidence type="ECO:0000313" key="5">
    <source>
        <dbReference type="Proteomes" id="UP000727456"/>
    </source>
</evidence>
<dbReference type="PANTHER" id="PTHR48106">
    <property type="entry name" value="QUINONE OXIDOREDUCTASE PIG3-RELATED"/>
    <property type="match status" value="1"/>
</dbReference>
<dbReference type="PANTHER" id="PTHR48106:SF13">
    <property type="entry name" value="QUINONE OXIDOREDUCTASE-RELATED"/>
    <property type="match status" value="1"/>
</dbReference>
<keyword evidence="5" id="KW-1185">Reference proteome</keyword>
<keyword evidence="1" id="KW-0521">NADP</keyword>
<keyword evidence="2 4" id="KW-0560">Oxidoreductase</keyword>
<dbReference type="Proteomes" id="UP000727456">
    <property type="component" value="Unassembled WGS sequence"/>
</dbReference>
<accession>A0ABX0TUF6</accession>
<dbReference type="SUPFAM" id="SSF51735">
    <property type="entry name" value="NAD(P)-binding Rossmann-fold domains"/>
    <property type="match status" value="1"/>
</dbReference>
<reference evidence="4 5" key="1">
    <citation type="submission" date="2020-03" db="EMBL/GenBank/DDBJ databases">
        <title>Genomic Encyclopedia of Type Strains, Phase III (KMG-III): the genomes of soil and plant-associated and newly described type strains.</title>
        <authorList>
            <person name="Whitman W."/>
        </authorList>
    </citation>
    <scope>NUCLEOTIDE SEQUENCE [LARGE SCALE GENOMIC DNA]</scope>
    <source>
        <strain evidence="4 5">CECT 8804</strain>
    </source>
</reference>
<proteinExistence type="predicted"/>
<dbReference type="Gene3D" id="3.40.50.720">
    <property type="entry name" value="NAD(P)-binding Rossmann-like Domain"/>
    <property type="match status" value="1"/>
</dbReference>
<gene>
    <name evidence="4" type="ORF">FHS31_001001</name>
</gene>
<organism evidence="4 5">
    <name type="scientific">Sphingomonas vulcanisoli</name>
    <dbReference type="NCBI Taxonomy" id="1658060"/>
    <lineage>
        <taxon>Bacteria</taxon>
        <taxon>Pseudomonadati</taxon>
        <taxon>Pseudomonadota</taxon>
        <taxon>Alphaproteobacteria</taxon>
        <taxon>Sphingomonadales</taxon>
        <taxon>Sphingomonadaceae</taxon>
        <taxon>Sphingomonas</taxon>
    </lineage>
</organism>
<dbReference type="Pfam" id="PF08240">
    <property type="entry name" value="ADH_N"/>
    <property type="match status" value="1"/>
</dbReference>
<dbReference type="SUPFAM" id="SSF50129">
    <property type="entry name" value="GroES-like"/>
    <property type="match status" value="1"/>
</dbReference>